<keyword evidence="1" id="KW-0732">Signal</keyword>
<feature type="chain" id="PRO_5002044055" description="Secreted protein" evidence="1">
    <location>
        <begin position="26"/>
        <end position="60"/>
    </location>
</feature>
<proteinExistence type="predicted"/>
<reference evidence="2" key="1">
    <citation type="submission" date="2014-09" db="EMBL/GenBank/DDBJ databases">
        <authorList>
            <person name="Magalhaes I.L.F."/>
            <person name="Oliveira U."/>
            <person name="Santos F.R."/>
            <person name="Vidigal T.H.D.A."/>
            <person name="Brescovit A.D."/>
            <person name="Santos A.J."/>
        </authorList>
    </citation>
    <scope>NUCLEOTIDE SEQUENCE</scope>
    <source>
        <tissue evidence="2">Shoot tissue taken approximately 20 cm above the soil surface</tissue>
    </source>
</reference>
<protein>
    <recommendedName>
        <fullName evidence="3">Secreted protein</fullName>
    </recommendedName>
</protein>
<reference evidence="2" key="2">
    <citation type="journal article" date="2015" name="Data Brief">
        <title>Shoot transcriptome of the giant reed, Arundo donax.</title>
        <authorList>
            <person name="Barrero R.A."/>
            <person name="Guerrero F.D."/>
            <person name="Moolhuijzen P."/>
            <person name="Goolsby J.A."/>
            <person name="Tidwell J."/>
            <person name="Bellgard S.E."/>
            <person name="Bellgard M.I."/>
        </authorList>
    </citation>
    <scope>NUCLEOTIDE SEQUENCE</scope>
    <source>
        <tissue evidence="2">Shoot tissue taken approximately 20 cm above the soil surface</tissue>
    </source>
</reference>
<dbReference type="AlphaFoldDB" id="A0A0A9B2U2"/>
<evidence type="ECO:0000256" key="1">
    <source>
        <dbReference type="SAM" id="SignalP"/>
    </source>
</evidence>
<organism evidence="2">
    <name type="scientific">Arundo donax</name>
    <name type="common">Giant reed</name>
    <name type="synonym">Donax arundinaceus</name>
    <dbReference type="NCBI Taxonomy" id="35708"/>
    <lineage>
        <taxon>Eukaryota</taxon>
        <taxon>Viridiplantae</taxon>
        <taxon>Streptophyta</taxon>
        <taxon>Embryophyta</taxon>
        <taxon>Tracheophyta</taxon>
        <taxon>Spermatophyta</taxon>
        <taxon>Magnoliopsida</taxon>
        <taxon>Liliopsida</taxon>
        <taxon>Poales</taxon>
        <taxon>Poaceae</taxon>
        <taxon>PACMAD clade</taxon>
        <taxon>Arundinoideae</taxon>
        <taxon>Arundineae</taxon>
        <taxon>Arundo</taxon>
    </lineage>
</organism>
<evidence type="ECO:0000313" key="2">
    <source>
        <dbReference type="EMBL" id="JAD57661.1"/>
    </source>
</evidence>
<name>A0A0A9B2U2_ARUDO</name>
<feature type="signal peptide" evidence="1">
    <location>
        <begin position="1"/>
        <end position="25"/>
    </location>
</feature>
<dbReference type="EMBL" id="GBRH01240234">
    <property type="protein sequence ID" value="JAD57661.1"/>
    <property type="molecule type" value="Transcribed_RNA"/>
</dbReference>
<sequence>MQGRRRWKLLTCRISLFSFFCFCFSCVVCMMEQFHDWCICTSLVCYVPGHRTSNVDCTTL</sequence>
<accession>A0A0A9B2U2</accession>
<evidence type="ECO:0008006" key="3">
    <source>
        <dbReference type="Google" id="ProtNLM"/>
    </source>
</evidence>